<feature type="domain" description="PAS" evidence="9">
    <location>
        <begin position="140"/>
        <end position="212"/>
    </location>
</feature>
<dbReference type="InterPro" id="IPR003594">
    <property type="entry name" value="HATPase_dom"/>
</dbReference>
<keyword evidence="5" id="KW-0418">Kinase</keyword>
<dbReference type="PROSITE" id="PS50109">
    <property type="entry name" value="HIS_KIN"/>
    <property type="match status" value="1"/>
</dbReference>
<dbReference type="CDD" id="cd00075">
    <property type="entry name" value="HATPase"/>
    <property type="match status" value="1"/>
</dbReference>
<dbReference type="InterPro" id="IPR005467">
    <property type="entry name" value="His_kinase_dom"/>
</dbReference>
<dbReference type="SMART" id="SM00387">
    <property type="entry name" value="HATPase_c"/>
    <property type="match status" value="1"/>
</dbReference>
<dbReference type="InterPro" id="IPR004358">
    <property type="entry name" value="Sig_transdc_His_kin-like_C"/>
</dbReference>
<dbReference type="CDD" id="cd00156">
    <property type="entry name" value="REC"/>
    <property type="match status" value="1"/>
</dbReference>
<evidence type="ECO:0000256" key="3">
    <source>
        <dbReference type="ARBA" id="ARBA00022553"/>
    </source>
</evidence>
<dbReference type="InterPro" id="IPR013656">
    <property type="entry name" value="PAS_4"/>
</dbReference>
<feature type="domain" description="PAS" evidence="9">
    <location>
        <begin position="382"/>
        <end position="428"/>
    </location>
</feature>
<dbReference type="Gene3D" id="3.30.450.20">
    <property type="entry name" value="PAS domain"/>
    <property type="match status" value="3"/>
</dbReference>
<dbReference type="PROSITE" id="PS50113">
    <property type="entry name" value="PAC"/>
    <property type="match status" value="3"/>
</dbReference>
<dbReference type="EMBL" id="JACKXD010000001">
    <property type="protein sequence ID" value="MBB6645606.1"/>
    <property type="molecule type" value="Genomic_DNA"/>
</dbReference>
<dbReference type="PRINTS" id="PR00344">
    <property type="entry name" value="BCTRLSENSOR"/>
</dbReference>
<dbReference type="InterPro" id="IPR052162">
    <property type="entry name" value="Sensor_kinase/Photoreceptor"/>
</dbReference>
<feature type="domain" description="PAS" evidence="9">
    <location>
        <begin position="260"/>
        <end position="330"/>
    </location>
</feature>
<keyword evidence="3 6" id="KW-0597">Phosphoprotein</keyword>
<organism evidence="11 12">
    <name type="scientific">Halobellus ruber</name>
    <dbReference type="NCBI Taxonomy" id="2761102"/>
    <lineage>
        <taxon>Archaea</taxon>
        <taxon>Methanobacteriati</taxon>
        <taxon>Methanobacteriota</taxon>
        <taxon>Stenosarchaea group</taxon>
        <taxon>Halobacteria</taxon>
        <taxon>Halobacteriales</taxon>
        <taxon>Haloferacaceae</taxon>
        <taxon>Halobellus</taxon>
    </lineage>
</organism>
<dbReference type="Pfam" id="PF08447">
    <property type="entry name" value="PAS_3"/>
    <property type="match status" value="1"/>
</dbReference>
<dbReference type="EC" id="2.7.13.3" evidence="2"/>
<evidence type="ECO:0000259" key="9">
    <source>
        <dbReference type="PROSITE" id="PS50112"/>
    </source>
</evidence>
<feature type="modified residue" description="4-aspartylphosphate" evidence="6">
    <location>
        <position position="61"/>
    </location>
</feature>
<dbReference type="NCBIfam" id="TIGR00229">
    <property type="entry name" value="sensory_box"/>
    <property type="match status" value="3"/>
</dbReference>
<dbReference type="GO" id="GO:0000155">
    <property type="term" value="F:phosphorelay sensor kinase activity"/>
    <property type="evidence" value="ECO:0007669"/>
    <property type="project" value="InterPro"/>
</dbReference>
<dbReference type="AlphaFoldDB" id="A0A7J9SHX1"/>
<comment type="catalytic activity">
    <reaction evidence="1">
        <text>ATP + protein L-histidine = ADP + protein N-phospho-L-histidine.</text>
        <dbReference type="EC" id="2.7.13.3"/>
    </reaction>
</comment>
<feature type="domain" description="PAC" evidence="10">
    <location>
        <begin position="457"/>
        <end position="509"/>
    </location>
</feature>
<dbReference type="RefSeq" id="WP_185191947.1">
    <property type="nucleotide sequence ID" value="NZ_JACKXD010000001.1"/>
</dbReference>
<dbReference type="Pfam" id="PF00072">
    <property type="entry name" value="Response_reg"/>
    <property type="match status" value="1"/>
</dbReference>
<dbReference type="SMART" id="SM00086">
    <property type="entry name" value="PAC"/>
    <property type="match status" value="3"/>
</dbReference>
<dbReference type="Pfam" id="PF00512">
    <property type="entry name" value="HisKA"/>
    <property type="match status" value="1"/>
</dbReference>
<dbReference type="Pfam" id="PF00989">
    <property type="entry name" value="PAS"/>
    <property type="match status" value="1"/>
</dbReference>
<proteinExistence type="predicted"/>
<dbReference type="Proteomes" id="UP000546257">
    <property type="component" value="Unassembled WGS sequence"/>
</dbReference>
<dbReference type="InterPro" id="IPR035965">
    <property type="entry name" value="PAS-like_dom_sf"/>
</dbReference>
<feature type="domain" description="Response regulatory" evidence="8">
    <location>
        <begin position="10"/>
        <end position="126"/>
    </location>
</feature>
<keyword evidence="12" id="KW-1185">Reference proteome</keyword>
<keyword evidence="4" id="KW-0808">Transferase</keyword>
<dbReference type="CDD" id="cd00082">
    <property type="entry name" value="HisKA"/>
    <property type="match status" value="1"/>
</dbReference>
<evidence type="ECO:0000256" key="4">
    <source>
        <dbReference type="ARBA" id="ARBA00022679"/>
    </source>
</evidence>
<dbReference type="InterPro" id="IPR001789">
    <property type="entry name" value="Sig_transdc_resp-reg_receiver"/>
</dbReference>
<dbReference type="SMART" id="SM00388">
    <property type="entry name" value="HisKA"/>
    <property type="match status" value="1"/>
</dbReference>
<dbReference type="InterPro" id="IPR000014">
    <property type="entry name" value="PAS"/>
</dbReference>
<dbReference type="SMART" id="SM00091">
    <property type="entry name" value="PAS"/>
    <property type="match status" value="2"/>
</dbReference>
<dbReference type="InterPro" id="IPR013767">
    <property type="entry name" value="PAS_fold"/>
</dbReference>
<dbReference type="InterPro" id="IPR001610">
    <property type="entry name" value="PAC"/>
</dbReference>
<dbReference type="Gene3D" id="3.40.50.2300">
    <property type="match status" value="1"/>
</dbReference>
<dbReference type="InterPro" id="IPR036890">
    <property type="entry name" value="HATPase_C_sf"/>
</dbReference>
<dbReference type="InterPro" id="IPR003661">
    <property type="entry name" value="HisK_dim/P_dom"/>
</dbReference>
<evidence type="ECO:0000259" key="10">
    <source>
        <dbReference type="PROSITE" id="PS50113"/>
    </source>
</evidence>
<evidence type="ECO:0000259" key="8">
    <source>
        <dbReference type="PROSITE" id="PS50110"/>
    </source>
</evidence>
<gene>
    <name evidence="11" type="ORF">H5V44_04735</name>
</gene>
<evidence type="ECO:0000256" key="1">
    <source>
        <dbReference type="ARBA" id="ARBA00000085"/>
    </source>
</evidence>
<evidence type="ECO:0000256" key="6">
    <source>
        <dbReference type="PROSITE-ProRule" id="PRU00169"/>
    </source>
</evidence>
<dbReference type="Pfam" id="PF02518">
    <property type="entry name" value="HATPase_c"/>
    <property type="match status" value="1"/>
</dbReference>
<dbReference type="InterPro" id="IPR013655">
    <property type="entry name" value="PAS_fold_3"/>
</dbReference>
<dbReference type="PROSITE" id="PS50112">
    <property type="entry name" value="PAS"/>
    <property type="match status" value="3"/>
</dbReference>
<dbReference type="Gene3D" id="1.10.287.130">
    <property type="match status" value="1"/>
</dbReference>
<reference evidence="11 12" key="1">
    <citation type="submission" date="2020-08" db="EMBL/GenBank/DDBJ databases">
        <authorList>
            <person name="Seo M.-J."/>
        </authorList>
    </citation>
    <scope>NUCLEOTIDE SEQUENCE [LARGE SCALE GENOMIC DNA]</scope>
    <source>
        <strain evidence="11 12">MBLA0160</strain>
    </source>
</reference>
<dbReference type="Gene3D" id="3.30.565.10">
    <property type="entry name" value="Histidine kinase-like ATPase, C-terminal domain"/>
    <property type="match status" value="1"/>
</dbReference>
<dbReference type="InterPro" id="IPR000700">
    <property type="entry name" value="PAS-assoc_C"/>
</dbReference>
<comment type="caution">
    <text evidence="11">The sequence shown here is derived from an EMBL/GenBank/DDBJ whole genome shotgun (WGS) entry which is preliminary data.</text>
</comment>
<accession>A0A7J9SHX1</accession>
<feature type="domain" description="PAC" evidence="10">
    <location>
        <begin position="215"/>
        <end position="266"/>
    </location>
</feature>
<dbReference type="SUPFAM" id="SSF55874">
    <property type="entry name" value="ATPase domain of HSP90 chaperone/DNA topoisomerase II/histidine kinase"/>
    <property type="match status" value="1"/>
</dbReference>
<dbReference type="InterPro" id="IPR011006">
    <property type="entry name" value="CheY-like_superfamily"/>
</dbReference>
<dbReference type="PROSITE" id="PS50110">
    <property type="entry name" value="RESPONSE_REGULATORY"/>
    <property type="match status" value="1"/>
</dbReference>
<dbReference type="GO" id="GO:0006355">
    <property type="term" value="P:regulation of DNA-templated transcription"/>
    <property type="evidence" value="ECO:0007669"/>
    <property type="project" value="InterPro"/>
</dbReference>
<dbReference type="SUPFAM" id="SSF52172">
    <property type="entry name" value="CheY-like"/>
    <property type="match status" value="1"/>
</dbReference>
<evidence type="ECO:0000256" key="2">
    <source>
        <dbReference type="ARBA" id="ARBA00012438"/>
    </source>
</evidence>
<evidence type="ECO:0000256" key="5">
    <source>
        <dbReference type="ARBA" id="ARBA00022777"/>
    </source>
</evidence>
<evidence type="ECO:0000313" key="12">
    <source>
        <dbReference type="Proteomes" id="UP000546257"/>
    </source>
</evidence>
<dbReference type="CDD" id="cd00130">
    <property type="entry name" value="PAS"/>
    <property type="match status" value="3"/>
</dbReference>
<dbReference type="Pfam" id="PF08448">
    <property type="entry name" value="PAS_4"/>
    <property type="match status" value="1"/>
</dbReference>
<dbReference type="PANTHER" id="PTHR43304">
    <property type="entry name" value="PHYTOCHROME-LIKE PROTEIN CPH1"/>
    <property type="match status" value="1"/>
</dbReference>
<feature type="domain" description="Histidine kinase" evidence="7">
    <location>
        <begin position="520"/>
        <end position="708"/>
    </location>
</feature>
<evidence type="ECO:0000259" key="7">
    <source>
        <dbReference type="PROSITE" id="PS50109"/>
    </source>
</evidence>
<protein>
    <recommendedName>
        <fullName evidence="2">histidine kinase</fullName>
        <ecNumber evidence="2">2.7.13.3</ecNumber>
    </recommendedName>
</protein>
<name>A0A7J9SHX1_9EURY</name>
<dbReference type="SUPFAM" id="SSF55785">
    <property type="entry name" value="PYP-like sensor domain (PAS domain)"/>
    <property type="match status" value="3"/>
</dbReference>
<dbReference type="SUPFAM" id="SSF47384">
    <property type="entry name" value="Homodimeric domain of signal transducing histidine kinase"/>
    <property type="match status" value="1"/>
</dbReference>
<dbReference type="PANTHER" id="PTHR43304:SF1">
    <property type="entry name" value="PAC DOMAIN-CONTAINING PROTEIN"/>
    <property type="match status" value="1"/>
</dbReference>
<sequence>MRLSAQREIRILHVDEEPSITDLTATFLEREDDQFSVETATSADEGLQHLGDRPPDCIVSDYNMPGMDGLEFLQAVREDYPDLPFILFTGKGSEEVASDAISAGVTDYLQKKSGTEQYELLANRIRNAVDARRESKRADRQEQLMRLTEFAGDTGGFEIDVDAGDLLLTDGTRRLVGLPEDAHLCLEEAIELYHPDDQADVRQTVTRAVETGEQTRGTWRLQTLDDDERLVDVTITPTTDGNDVTTLRGAVHDITERKEREQELSLFFEESPLGAIQWDEEFRFERMNDRAEEILGYSEAELHGEPWERIVADDDRERVGDAVESLLDADGGRRVINDNVRKDGETLICEWHNRAVTDADGTVESVFSKFQDVTERERRKRELQEYETVIEALSDAVYVVDEDGRFRYVNEEFTELVGYDTETIIGNTPSLIKDGNSVERAEHHLGRLLSSDGPETVTFEVTIQPRAGDPIVCEDHMGVLPYDGEEFDGSVGVLRDITEHKQYEQELEAQNERLEEFASIVSHDLRNPLGVAEGHLELAGGGDENGHLAKAVDAIERSQALIDDLLTLAREGDQVDESEPVDLAEVAKQSWQTTETAHATLNVDESEIIEADRGQLRELFENLYRNAVEHGDDDVTVRINAMEDGFYVADTGSGIPASARDEIFEAGYSTADDGTGFGLRIVEQIAKAHGWEVRVTESTEGGARFDITGVEKVSD</sequence>
<dbReference type="InterPro" id="IPR036097">
    <property type="entry name" value="HisK_dim/P_sf"/>
</dbReference>
<feature type="domain" description="PAC" evidence="10">
    <location>
        <begin position="329"/>
        <end position="385"/>
    </location>
</feature>
<evidence type="ECO:0000313" key="11">
    <source>
        <dbReference type="EMBL" id="MBB6645606.1"/>
    </source>
</evidence>
<dbReference type="SMART" id="SM00448">
    <property type="entry name" value="REC"/>
    <property type="match status" value="1"/>
</dbReference>